<dbReference type="Pfam" id="PF02737">
    <property type="entry name" value="3HCDH_N"/>
    <property type="match status" value="1"/>
</dbReference>
<evidence type="ECO:0000259" key="4">
    <source>
        <dbReference type="Pfam" id="PF02737"/>
    </source>
</evidence>
<dbReference type="PANTHER" id="PTHR48075:SF1">
    <property type="entry name" value="LAMBDA-CRYSTALLIN HOMOLOG"/>
    <property type="match status" value="1"/>
</dbReference>
<dbReference type="Gene3D" id="3.40.50.720">
    <property type="entry name" value="NAD(P)-binding Rossmann-like Domain"/>
    <property type="match status" value="1"/>
</dbReference>
<sequence>MTSQTSPKVAVVGAGLIGRAWAITFARGGANVALYDPQAGAAAAALGFVDGVLDDLAANGLLRGASPATVRGRMSVAKSLKEALEGAAHVQENAPEKLEAKIPIWAEMDAIAGPDTILASSTSAILPSKFTEKLKGRHRCVVVHPINPPYLVPAVEVVPAPWTAQATVDRTAAFMRELGQAPIVMKRELDGFVMNRMQGALLQEAFRLVADGYATTEDIDIGIRDGLGLRWAFMGPFETIDLNAPGGVRDYIARYEGIYQRLWPSQQHIASWAATSDQVEKELEAGLPRDRMNERQAWRDRRLMALVAHKRDASRKIKK</sequence>
<accession>A0A5J6MSI9</accession>
<dbReference type="InterPro" id="IPR013328">
    <property type="entry name" value="6PGD_dom2"/>
</dbReference>
<dbReference type="RefSeq" id="WP_191908234.1">
    <property type="nucleotide sequence ID" value="NZ_CP042906.1"/>
</dbReference>
<dbReference type="EMBL" id="CP042906">
    <property type="protein sequence ID" value="QEX19020.1"/>
    <property type="molecule type" value="Genomic_DNA"/>
</dbReference>
<evidence type="ECO:0000256" key="2">
    <source>
        <dbReference type="ARBA" id="ARBA00023002"/>
    </source>
</evidence>
<name>A0A5J6MSI9_9PROT</name>
<dbReference type="GO" id="GO:0006631">
    <property type="term" value="P:fatty acid metabolic process"/>
    <property type="evidence" value="ECO:0007669"/>
    <property type="project" value="InterPro"/>
</dbReference>
<gene>
    <name evidence="5" type="ORF">FRZ44_43320</name>
</gene>
<keyword evidence="6" id="KW-1185">Reference proteome</keyword>
<dbReference type="InterPro" id="IPR036291">
    <property type="entry name" value="NAD(P)-bd_dom_sf"/>
</dbReference>
<dbReference type="InterPro" id="IPR006108">
    <property type="entry name" value="3HC_DH_C"/>
</dbReference>
<dbReference type="InterPro" id="IPR006180">
    <property type="entry name" value="3-OHacyl-CoA_DH_CS"/>
</dbReference>
<protein>
    <submittedName>
        <fullName evidence="5">3-hydroxyacyl-CoA dehydrogenase</fullName>
    </submittedName>
</protein>
<dbReference type="InterPro" id="IPR006176">
    <property type="entry name" value="3-OHacyl-CoA_DH_NAD-bd"/>
</dbReference>
<comment type="similarity">
    <text evidence="1">Belongs to the 3-hydroxyacyl-CoA dehydrogenase family.</text>
</comment>
<feature type="domain" description="3-hydroxyacyl-CoA dehydrogenase NAD binding" evidence="4">
    <location>
        <begin position="8"/>
        <end position="186"/>
    </location>
</feature>
<dbReference type="GO" id="GO:0050104">
    <property type="term" value="F:L-gulonate 3-dehydrogenase activity"/>
    <property type="evidence" value="ECO:0007669"/>
    <property type="project" value="TreeGrafter"/>
</dbReference>
<dbReference type="SUPFAM" id="SSF51735">
    <property type="entry name" value="NAD(P)-binding Rossmann-fold domains"/>
    <property type="match status" value="1"/>
</dbReference>
<proteinExistence type="inferred from homology"/>
<dbReference type="Gene3D" id="1.10.1040.10">
    <property type="entry name" value="N-(1-d-carboxylethyl)-l-norvaline Dehydrogenase, domain 2"/>
    <property type="match status" value="1"/>
</dbReference>
<dbReference type="GO" id="GO:0070403">
    <property type="term" value="F:NAD+ binding"/>
    <property type="evidence" value="ECO:0007669"/>
    <property type="project" value="InterPro"/>
</dbReference>
<dbReference type="NCBIfam" id="NF004783">
    <property type="entry name" value="PRK06129.1"/>
    <property type="match status" value="1"/>
</dbReference>
<dbReference type="PROSITE" id="PS00067">
    <property type="entry name" value="3HCDH"/>
    <property type="match status" value="1"/>
</dbReference>
<keyword evidence="2" id="KW-0560">Oxidoreductase</keyword>
<dbReference type="KEGG" id="htq:FRZ44_43320"/>
<dbReference type="Proteomes" id="UP000326202">
    <property type="component" value="Chromosome"/>
</dbReference>
<dbReference type="PANTHER" id="PTHR48075">
    <property type="entry name" value="3-HYDROXYACYL-COA DEHYDROGENASE FAMILY PROTEIN"/>
    <property type="match status" value="1"/>
</dbReference>
<organism evidence="5 6">
    <name type="scientific">Hypericibacter terrae</name>
    <dbReference type="NCBI Taxonomy" id="2602015"/>
    <lineage>
        <taxon>Bacteria</taxon>
        <taxon>Pseudomonadati</taxon>
        <taxon>Pseudomonadota</taxon>
        <taxon>Alphaproteobacteria</taxon>
        <taxon>Rhodospirillales</taxon>
        <taxon>Dongiaceae</taxon>
        <taxon>Hypericibacter</taxon>
    </lineage>
</organism>
<evidence type="ECO:0000259" key="3">
    <source>
        <dbReference type="Pfam" id="PF00725"/>
    </source>
</evidence>
<dbReference type="SUPFAM" id="SSF48179">
    <property type="entry name" value="6-phosphogluconate dehydrogenase C-terminal domain-like"/>
    <property type="match status" value="1"/>
</dbReference>
<feature type="domain" description="3-hydroxyacyl-CoA dehydrogenase C-terminal" evidence="3">
    <location>
        <begin position="191"/>
        <end position="254"/>
    </location>
</feature>
<dbReference type="AlphaFoldDB" id="A0A5J6MSI9"/>
<evidence type="ECO:0000256" key="1">
    <source>
        <dbReference type="ARBA" id="ARBA00009463"/>
    </source>
</evidence>
<dbReference type="Pfam" id="PF00725">
    <property type="entry name" value="3HCDH"/>
    <property type="match status" value="1"/>
</dbReference>
<evidence type="ECO:0000313" key="5">
    <source>
        <dbReference type="EMBL" id="QEX19020.1"/>
    </source>
</evidence>
<dbReference type="InterPro" id="IPR008927">
    <property type="entry name" value="6-PGluconate_DH-like_C_sf"/>
</dbReference>
<reference evidence="5 6" key="1">
    <citation type="submission" date="2019-08" db="EMBL/GenBank/DDBJ databases">
        <title>Hyperibacter terrae gen. nov., sp. nov. and Hyperibacter viscosus sp. nov., two new members in the family Rhodospirillaceae isolated from the rhizosphere of Hypericum perforatum.</title>
        <authorList>
            <person name="Noviana Z."/>
        </authorList>
    </citation>
    <scope>NUCLEOTIDE SEQUENCE [LARGE SCALE GENOMIC DNA]</scope>
    <source>
        <strain evidence="5 6">R5913</strain>
    </source>
</reference>
<evidence type="ECO:0000313" key="6">
    <source>
        <dbReference type="Proteomes" id="UP000326202"/>
    </source>
</evidence>